<keyword evidence="1" id="KW-0812">Transmembrane</keyword>
<dbReference type="EMBL" id="BAAAZN010000039">
    <property type="protein sequence ID" value="GAA3588313.1"/>
    <property type="molecule type" value="Genomic_DNA"/>
</dbReference>
<feature type="transmembrane region" description="Helical" evidence="1">
    <location>
        <begin position="12"/>
        <end position="35"/>
    </location>
</feature>
<organism evidence="2 3">
    <name type="scientific">Amycolatopsis ultiminotia</name>
    <dbReference type="NCBI Taxonomy" id="543629"/>
    <lineage>
        <taxon>Bacteria</taxon>
        <taxon>Bacillati</taxon>
        <taxon>Actinomycetota</taxon>
        <taxon>Actinomycetes</taxon>
        <taxon>Pseudonocardiales</taxon>
        <taxon>Pseudonocardiaceae</taxon>
        <taxon>Amycolatopsis</taxon>
    </lineage>
</organism>
<dbReference type="RefSeq" id="WP_344869482.1">
    <property type="nucleotide sequence ID" value="NZ_BAAAZN010000039.1"/>
</dbReference>
<keyword evidence="1" id="KW-0472">Membrane</keyword>
<evidence type="ECO:0000256" key="1">
    <source>
        <dbReference type="SAM" id="Phobius"/>
    </source>
</evidence>
<comment type="caution">
    <text evidence="2">The sequence shown here is derived from an EMBL/GenBank/DDBJ whole genome shotgun (WGS) entry which is preliminary data.</text>
</comment>
<sequence>MFKTTQRALTVAFRYLTHLEHLLNVLALGLVVSVYRRWSRVRSSGDRGSESVEKAVLVAIGLAVAIGLGVAIRGAVQNYQAQIK</sequence>
<protein>
    <submittedName>
        <fullName evidence="2">Uncharacterized protein</fullName>
    </submittedName>
</protein>
<feature type="transmembrane region" description="Helical" evidence="1">
    <location>
        <begin position="55"/>
        <end position="76"/>
    </location>
</feature>
<accession>A0ABP6YRD4</accession>
<evidence type="ECO:0000313" key="3">
    <source>
        <dbReference type="Proteomes" id="UP001500689"/>
    </source>
</evidence>
<dbReference type="Proteomes" id="UP001500689">
    <property type="component" value="Unassembled WGS sequence"/>
</dbReference>
<proteinExistence type="predicted"/>
<keyword evidence="3" id="KW-1185">Reference proteome</keyword>
<reference evidence="3" key="1">
    <citation type="journal article" date="2019" name="Int. J. Syst. Evol. Microbiol.">
        <title>The Global Catalogue of Microorganisms (GCM) 10K type strain sequencing project: providing services to taxonomists for standard genome sequencing and annotation.</title>
        <authorList>
            <consortium name="The Broad Institute Genomics Platform"/>
            <consortium name="The Broad Institute Genome Sequencing Center for Infectious Disease"/>
            <person name="Wu L."/>
            <person name="Ma J."/>
        </authorList>
    </citation>
    <scope>NUCLEOTIDE SEQUENCE [LARGE SCALE GENOMIC DNA]</scope>
    <source>
        <strain evidence="3">JCM 16898</strain>
    </source>
</reference>
<name>A0ABP6YRD4_9PSEU</name>
<evidence type="ECO:0000313" key="2">
    <source>
        <dbReference type="EMBL" id="GAA3588313.1"/>
    </source>
</evidence>
<gene>
    <name evidence="2" type="ORF">GCM10022222_86090</name>
</gene>
<keyword evidence="1" id="KW-1133">Transmembrane helix</keyword>